<dbReference type="Proteomes" id="UP000800097">
    <property type="component" value="Unassembled WGS sequence"/>
</dbReference>
<dbReference type="RefSeq" id="XP_033649313.1">
    <property type="nucleotide sequence ID" value="XM_033800021.1"/>
</dbReference>
<keyword evidence="3" id="KW-1185">Reference proteome</keyword>
<dbReference type="GeneID" id="54553196"/>
<organism evidence="2 3">
    <name type="scientific">Westerdykella ornata</name>
    <dbReference type="NCBI Taxonomy" id="318751"/>
    <lineage>
        <taxon>Eukaryota</taxon>
        <taxon>Fungi</taxon>
        <taxon>Dikarya</taxon>
        <taxon>Ascomycota</taxon>
        <taxon>Pezizomycotina</taxon>
        <taxon>Dothideomycetes</taxon>
        <taxon>Pleosporomycetidae</taxon>
        <taxon>Pleosporales</taxon>
        <taxon>Sporormiaceae</taxon>
        <taxon>Westerdykella</taxon>
    </lineage>
</organism>
<feature type="compositionally biased region" description="Polar residues" evidence="1">
    <location>
        <begin position="1"/>
        <end position="12"/>
    </location>
</feature>
<dbReference type="AlphaFoldDB" id="A0A6A6J6D3"/>
<dbReference type="OrthoDB" id="5364312at2759"/>
<accession>A0A6A6J6D3</accession>
<sequence>MTNQASSHSVASESAPVVPLLSATKPAEDTHTPPALLEKDKRKVPGLSQTKAGSHAQQSATNNASTSQTMPTSTPTLAPSPPLSPPFADGRPSPRGSPRIYPAGIGASPRRRINRSSSPGLLHSPASSQIFERNVQDSVSELEGSELSPHLPTHIKTEDYIPPVLEASSLAITDDHLNPDEVEIVMHSAHQPVAATVAGSRDSIYSPLQDDLSVHVGAASHVETIESTPNYGSIDTTDVRRLSFISFADVVQAENVELDRDGVQIMSLSSTANRSPSPVRSPASSHGFSASPPTSGAASEKGVDYVSPKGVRVPNSPTVALHGLQGPSPAGELQIETMRQALRKTGSGDLSGVRSQPLSAISLDDSGADRAPFK</sequence>
<evidence type="ECO:0000313" key="3">
    <source>
        <dbReference type="Proteomes" id="UP000800097"/>
    </source>
</evidence>
<dbReference type="PANTHER" id="PTHR42111:SF1">
    <property type="entry name" value="YALI0D23727P"/>
    <property type="match status" value="1"/>
</dbReference>
<name>A0A6A6J6D3_WESOR</name>
<dbReference type="PANTHER" id="PTHR42111">
    <property type="entry name" value="YALI0D23727P"/>
    <property type="match status" value="1"/>
</dbReference>
<feature type="compositionally biased region" description="Polar residues" evidence="1">
    <location>
        <begin position="286"/>
        <end position="297"/>
    </location>
</feature>
<feature type="region of interest" description="Disordered" evidence="1">
    <location>
        <begin position="1"/>
        <end position="129"/>
    </location>
</feature>
<evidence type="ECO:0000256" key="1">
    <source>
        <dbReference type="SAM" id="MobiDB-lite"/>
    </source>
</evidence>
<proteinExistence type="predicted"/>
<dbReference type="EMBL" id="ML986533">
    <property type="protein sequence ID" value="KAF2271774.1"/>
    <property type="molecule type" value="Genomic_DNA"/>
</dbReference>
<feature type="compositionally biased region" description="Basic and acidic residues" evidence="1">
    <location>
        <begin position="26"/>
        <end position="43"/>
    </location>
</feature>
<protein>
    <submittedName>
        <fullName evidence="2">Uncharacterized protein</fullName>
    </submittedName>
</protein>
<feature type="region of interest" description="Disordered" evidence="1">
    <location>
        <begin position="269"/>
        <end position="374"/>
    </location>
</feature>
<reference evidence="2" key="1">
    <citation type="journal article" date="2020" name="Stud. Mycol.">
        <title>101 Dothideomycetes genomes: a test case for predicting lifestyles and emergence of pathogens.</title>
        <authorList>
            <person name="Haridas S."/>
            <person name="Albert R."/>
            <person name="Binder M."/>
            <person name="Bloem J."/>
            <person name="Labutti K."/>
            <person name="Salamov A."/>
            <person name="Andreopoulos B."/>
            <person name="Baker S."/>
            <person name="Barry K."/>
            <person name="Bills G."/>
            <person name="Bluhm B."/>
            <person name="Cannon C."/>
            <person name="Castanera R."/>
            <person name="Culley D."/>
            <person name="Daum C."/>
            <person name="Ezra D."/>
            <person name="Gonzalez J."/>
            <person name="Henrissat B."/>
            <person name="Kuo A."/>
            <person name="Liang C."/>
            <person name="Lipzen A."/>
            <person name="Lutzoni F."/>
            <person name="Magnuson J."/>
            <person name="Mondo S."/>
            <person name="Nolan M."/>
            <person name="Ohm R."/>
            <person name="Pangilinan J."/>
            <person name="Park H.-J."/>
            <person name="Ramirez L."/>
            <person name="Alfaro M."/>
            <person name="Sun H."/>
            <person name="Tritt A."/>
            <person name="Yoshinaga Y."/>
            <person name="Zwiers L.-H."/>
            <person name="Turgeon B."/>
            <person name="Goodwin S."/>
            <person name="Spatafora J."/>
            <person name="Crous P."/>
            <person name="Grigoriev I."/>
        </authorList>
    </citation>
    <scope>NUCLEOTIDE SEQUENCE</scope>
    <source>
        <strain evidence="2">CBS 379.55</strain>
    </source>
</reference>
<gene>
    <name evidence="2" type="ORF">EI97DRAFT_446360</name>
</gene>
<feature type="compositionally biased region" description="Low complexity" evidence="1">
    <location>
        <begin position="65"/>
        <end position="77"/>
    </location>
</feature>
<feature type="compositionally biased region" description="Low complexity" evidence="1">
    <location>
        <begin position="274"/>
        <end position="285"/>
    </location>
</feature>
<feature type="compositionally biased region" description="Polar residues" evidence="1">
    <location>
        <begin position="47"/>
        <end position="64"/>
    </location>
</feature>
<evidence type="ECO:0000313" key="2">
    <source>
        <dbReference type="EMBL" id="KAF2271774.1"/>
    </source>
</evidence>